<proteinExistence type="predicted"/>
<feature type="transmembrane region" description="Helical" evidence="2">
    <location>
        <begin position="629"/>
        <end position="646"/>
    </location>
</feature>
<organism evidence="3 4">
    <name type="scientific">Polarella glacialis</name>
    <name type="common">Dinoflagellate</name>
    <dbReference type="NCBI Taxonomy" id="89957"/>
    <lineage>
        <taxon>Eukaryota</taxon>
        <taxon>Sar</taxon>
        <taxon>Alveolata</taxon>
        <taxon>Dinophyceae</taxon>
        <taxon>Suessiales</taxon>
        <taxon>Suessiaceae</taxon>
        <taxon>Polarella</taxon>
    </lineage>
</organism>
<evidence type="ECO:0000256" key="2">
    <source>
        <dbReference type="SAM" id="Phobius"/>
    </source>
</evidence>
<feature type="transmembrane region" description="Helical" evidence="2">
    <location>
        <begin position="652"/>
        <end position="671"/>
    </location>
</feature>
<sequence length="675" mass="72767">SSGAVSFFSAVPVPVFAPQFGSSALTSKDISFSGSQIRGEDYLALSGSSSSSRANDQNGLSPGFQRLQQQPKEQQLQQQQEEGLHSDQDLSLLSVRMRDLMNMLSRFSSNTNNTNNTTNNNNNNNNNNNHDNEAAEGDAAANLRASPDTRGLTGANVSSDQPHLPAVDAALSTPGGPQSPGSIISSDDGYPFLPSMPSDCEAPPPLDMPPPAQPWRSINKNNKNNSTRECVIRGSSSKSNNNKNNDNNNSNNKRELFKKKPDSMITLIEGKSREDGQHAGSSMDLESGSAVEKVSSLAGGRAPTVQGIRKFRREVMMEKMKSNNLEESKSGSQNMLSQGDEVQNRHSAKDLPGWARHVALLANASLRLCGVVPLTNFSTDSGDKNTGGSSFKSSFSSLPLSARRGVALSGSFRALLLLMDMALLCGTVRHFSNTNGNKNLWSKHEFGISDRRFGSEDLPPLAIDVVVAAGGMLTILACGMPYCEACGTSRELRACRDALEMCGRKTQLAEEWAKTWWREALAVFLTWLVVVGLRFGMDFTWPHPLSGPVGLWVAVRFGLFLAASAHLAAGGLLVIHLSRGMALALDGFTCRYVERLDSPAVSKALFAARLEWTKLSAALRSTSVSLQKCFATLAATAVLSIFASLMDSWLWSIWRLLPGIALALAILRVLLQASA</sequence>
<evidence type="ECO:0000313" key="4">
    <source>
        <dbReference type="Proteomes" id="UP000654075"/>
    </source>
</evidence>
<feature type="compositionally biased region" description="Pro residues" evidence="1">
    <location>
        <begin position="202"/>
        <end position="213"/>
    </location>
</feature>
<protein>
    <submittedName>
        <fullName evidence="3">Uncharacterized protein</fullName>
    </submittedName>
</protein>
<feature type="compositionally biased region" description="Polar residues" evidence="1">
    <location>
        <begin position="216"/>
        <end position="228"/>
    </location>
</feature>
<dbReference type="AlphaFoldDB" id="A0A813DS62"/>
<keyword evidence="4" id="KW-1185">Reference proteome</keyword>
<feature type="transmembrane region" description="Helical" evidence="2">
    <location>
        <begin position="549"/>
        <end position="575"/>
    </location>
</feature>
<comment type="caution">
    <text evidence="3">The sequence shown here is derived from an EMBL/GenBank/DDBJ whole genome shotgun (WGS) entry which is preliminary data.</text>
</comment>
<feature type="region of interest" description="Disordered" evidence="1">
    <location>
        <begin position="107"/>
        <end position="260"/>
    </location>
</feature>
<reference evidence="3" key="1">
    <citation type="submission" date="2021-02" db="EMBL/GenBank/DDBJ databases">
        <authorList>
            <person name="Dougan E. K."/>
            <person name="Rhodes N."/>
            <person name="Thang M."/>
            <person name="Chan C."/>
        </authorList>
    </citation>
    <scope>NUCLEOTIDE SEQUENCE</scope>
</reference>
<feature type="compositionally biased region" description="Low complexity" evidence="1">
    <location>
        <begin position="174"/>
        <end position="189"/>
    </location>
</feature>
<feature type="region of interest" description="Disordered" evidence="1">
    <location>
        <begin position="46"/>
        <end position="89"/>
    </location>
</feature>
<dbReference type="EMBL" id="CAJNNV010004439">
    <property type="protein sequence ID" value="CAE8590753.1"/>
    <property type="molecule type" value="Genomic_DNA"/>
</dbReference>
<feature type="compositionally biased region" description="Low complexity" evidence="1">
    <location>
        <begin position="65"/>
        <end position="81"/>
    </location>
</feature>
<dbReference type="Proteomes" id="UP000654075">
    <property type="component" value="Unassembled WGS sequence"/>
</dbReference>
<feature type="compositionally biased region" description="Low complexity" evidence="1">
    <location>
        <begin position="235"/>
        <end position="251"/>
    </location>
</feature>
<evidence type="ECO:0000313" key="3">
    <source>
        <dbReference type="EMBL" id="CAE8590753.1"/>
    </source>
</evidence>
<feature type="transmembrane region" description="Helical" evidence="2">
    <location>
        <begin position="461"/>
        <end position="483"/>
    </location>
</feature>
<feature type="non-terminal residue" evidence="3">
    <location>
        <position position="1"/>
    </location>
</feature>
<evidence type="ECO:0000256" key="1">
    <source>
        <dbReference type="SAM" id="MobiDB-lite"/>
    </source>
</evidence>
<feature type="compositionally biased region" description="Low complexity" evidence="1">
    <location>
        <begin position="110"/>
        <end position="129"/>
    </location>
</feature>
<feature type="non-terminal residue" evidence="3">
    <location>
        <position position="675"/>
    </location>
</feature>
<keyword evidence="2" id="KW-0472">Membrane</keyword>
<keyword evidence="2" id="KW-1133">Transmembrane helix</keyword>
<gene>
    <name evidence="3" type="ORF">PGLA1383_LOCUS9468</name>
</gene>
<feature type="transmembrane region" description="Helical" evidence="2">
    <location>
        <begin position="520"/>
        <end position="537"/>
    </location>
</feature>
<accession>A0A813DS62</accession>
<dbReference type="PANTHER" id="PTHR16148:SF14">
    <property type="entry name" value="MYND-TYPE DOMAIN-CONTAINING PROTEIN"/>
    <property type="match status" value="1"/>
</dbReference>
<name>A0A813DS62_POLGL</name>
<keyword evidence="2" id="KW-0812">Transmembrane</keyword>
<dbReference type="PANTHER" id="PTHR16148">
    <property type="entry name" value="NF-KAPPA-B-REPRESSING FACTOR-RELATED"/>
    <property type="match status" value="1"/>
</dbReference>